<dbReference type="InterPro" id="IPR051594">
    <property type="entry name" value="KRIT1/FRMD8"/>
</dbReference>
<dbReference type="InterPro" id="IPR014352">
    <property type="entry name" value="FERM/acyl-CoA-bd_prot_sf"/>
</dbReference>
<dbReference type="Gene3D" id="2.30.29.30">
    <property type="entry name" value="Pleckstrin-homology domain (PH domain)/Phosphotyrosine-binding domain (PTB)"/>
    <property type="match status" value="1"/>
</dbReference>
<dbReference type="InterPro" id="IPR035963">
    <property type="entry name" value="FERM_2"/>
</dbReference>
<evidence type="ECO:0000256" key="1">
    <source>
        <dbReference type="ARBA" id="ARBA00039547"/>
    </source>
</evidence>
<dbReference type="GeneID" id="110233347"/>
<dbReference type="InterPro" id="IPR019749">
    <property type="entry name" value="Band_41_domain"/>
</dbReference>
<dbReference type="OrthoDB" id="2142533at2759"/>
<dbReference type="Pfam" id="PF24522">
    <property type="entry name" value="KRIT1_FRMD8_FERM_C"/>
    <property type="match status" value="1"/>
</dbReference>
<dbReference type="InterPro" id="IPR019748">
    <property type="entry name" value="FERM_central"/>
</dbReference>
<protein>
    <recommendedName>
        <fullName evidence="1">FERM domain-containing protein 8</fullName>
    </recommendedName>
</protein>
<organism evidence="4 5">
    <name type="scientific">Exaiptasia diaphana</name>
    <name type="common">Tropical sea anemone</name>
    <name type="synonym">Aiptasia pulchella</name>
    <dbReference type="NCBI Taxonomy" id="2652724"/>
    <lineage>
        <taxon>Eukaryota</taxon>
        <taxon>Metazoa</taxon>
        <taxon>Cnidaria</taxon>
        <taxon>Anthozoa</taxon>
        <taxon>Hexacorallia</taxon>
        <taxon>Actiniaria</taxon>
        <taxon>Aiptasiidae</taxon>
        <taxon>Exaiptasia</taxon>
    </lineage>
</organism>
<dbReference type="Gene3D" id="3.10.20.90">
    <property type="entry name" value="Phosphatidylinositol 3-kinase Catalytic Subunit, Chain A, domain 1"/>
    <property type="match status" value="1"/>
</dbReference>
<sequence>MASNKEDILKKVHYKQLRYKGKRKYSYRMATIPEDDGLELKSVASSEEKEKTKQAKSDYKRTHSYPEDKKSVIKKAHHHKSHGSHPEMIHRMQSRGPLTVAVFLVEKAVRLLNLEDGKSATAGSMSKIMRETLSLPAEADKAFCIWLKSPLLQLQLKDHHVPYRLRKVWPELLQKFTNANHEAIEIDEPILSYQRNSFYPLQDEKKIEDNGSIKRLFEEARNNVLSGLYPVTKQESIKLGGVLLALQNGKFNENIHKLGFLKTLGDKITEYLPISACKVGWLHSRSARTTLEQQLLDSYKEASACTSGLPGFYKLFLERCWSLPYYGSVFFTGQIEQPSKRFSSLLGKSDLPVKVAVNREKIHIIDETKNDILLSLGFDELSWDYTPADEGDEDCLATFWVEFDSKEDDGTTTVQRLQIFSKQAVMIDAMVSSCVECEEDIDEHTTCEGEGGGAIRCRIDRLSLSKLEGHLARKKKTNVSFVNPFSRPQRQMSNPSGDTPR</sequence>
<dbReference type="AlphaFoldDB" id="A0A913WUF5"/>
<dbReference type="OMA" id="GCAFFYG"/>
<dbReference type="PANTHER" id="PTHR13283">
    <property type="entry name" value="KREV INTERACTION TRAPPED 1-RELATED"/>
    <property type="match status" value="1"/>
</dbReference>
<feature type="domain" description="FERM" evidence="3">
    <location>
        <begin position="98"/>
        <end position="442"/>
    </location>
</feature>
<dbReference type="KEGG" id="epa:110233347"/>
<keyword evidence="5" id="KW-1185">Reference proteome</keyword>
<dbReference type="Gene3D" id="1.20.80.10">
    <property type="match status" value="1"/>
</dbReference>
<dbReference type="RefSeq" id="XP_020894292.1">
    <property type="nucleotide sequence ID" value="XM_021038633.2"/>
</dbReference>
<dbReference type="SMART" id="SM00295">
    <property type="entry name" value="B41"/>
    <property type="match status" value="1"/>
</dbReference>
<dbReference type="SUPFAM" id="SSF47031">
    <property type="entry name" value="Second domain of FERM"/>
    <property type="match status" value="1"/>
</dbReference>
<name>A0A913WUF5_EXADI</name>
<dbReference type="EnsemblMetazoa" id="XM_021038633.2">
    <property type="protein sequence ID" value="XP_020894292.1"/>
    <property type="gene ID" value="LOC110233347"/>
</dbReference>
<feature type="region of interest" description="Disordered" evidence="2">
    <location>
        <begin position="38"/>
        <end position="87"/>
    </location>
</feature>
<dbReference type="PANTHER" id="PTHR13283:SF10">
    <property type="entry name" value="FERM DOMAIN-CONTAINING PROTEIN 8"/>
    <property type="match status" value="1"/>
</dbReference>
<dbReference type="InterPro" id="IPR000299">
    <property type="entry name" value="FERM_domain"/>
</dbReference>
<reference evidence="4" key="1">
    <citation type="submission" date="2022-11" db="UniProtKB">
        <authorList>
            <consortium name="EnsemblMetazoa"/>
        </authorList>
    </citation>
    <scope>IDENTIFICATION</scope>
</reference>
<feature type="compositionally biased region" description="Basic residues" evidence="2">
    <location>
        <begin position="72"/>
        <end position="83"/>
    </location>
</feature>
<dbReference type="GO" id="GO:0005886">
    <property type="term" value="C:plasma membrane"/>
    <property type="evidence" value="ECO:0007669"/>
    <property type="project" value="TreeGrafter"/>
</dbReference>
<evidence type="ECO:0000259" key="3">
    <source>
        <dbReference type="PROSITE" id="PS50057"/>
    </source>
</evidence>
<dbReference type="Pfam" id="PF00373">
    <property type="entry name" value="FERM_M"/>
    <property type="match status" value="1"/>
</dbReference>
<proteinExistence type="predicted"/>
<accession>A0A913WUF5</accession>
<dbReference type="InterPro" id="IPR057096">
    <property type="entry name" value="KRIT1_FRMD8_FERM_C"/>
</dbReference>
<evidence type="ECO:0000256" key="2">
    <source>
        <dbReference type="SAM" id="MobiDB-lite"/>
    </source>
</evidence>
<feature type="compositionally biased region" description="Basic and acidic residues" evidence="2">
    <location>
        <begin position="46"/>
        <end position="71"/>
    </location>
</feature>
<evidence type="ECO:0000313" key="4">
    <source>
        <dbReference type="EnsemblMetazoa" id="XP_020894292.1"/>
    </source>
</evidence>
<evidence type="ECO:0000313" key="5">
    <source>
        <dbReference type="Proteomes" id="UP000887567"/>
    </source>
</evidence>
<dbReference type="Proteomes" id="UP000887567">
    <property type="component" value="Unplaced"/>
</dbReference>
<dbReference type="PROSITE" id="PS50057">
    <property type="entry name" value="FERM_3"/>
    <property type="match status" value="1"/>
</dbReference>
<dbReference type="InterPro" id="IPR011993">
    <property type="entry name" value="PH-like_dom_sf"/>
</dbReference>